<feature type="transmembrane region" description="Helical" evidence="1">
    <location>
        <begin position="425"/>
        <end position="444"/>
    </location>
</feature>
<gene>
    <name evidence="2" type="ORF">Taro_027943</name>
</gene>
<keyword evidence="1" id="KW-1133">Transmembrane helix</keyword>
<sequence length="611" mass="66178">MLSPSLLRLLGARWLCRGFVWSLERRWGARRRQPWLSFPMLPSPYGVLGVVVATSGCSILVVYLPTDVMTAVHVATLEEVSPGLEGRDKTWFSSGSSMAAVGMSACKSQWLESWRCGQCVLLLAAGGGGLVALAVTEFSHVVSNGFRYVGSLRVSRADTDCCFCRPFLGAVRGGTEGYSSPTSWSVRGLVWFCLWALDLVESSLLPLLLEFLLLCLVASFPTGSGCELQESVADVAGCAFYERGCCFPHAAVGFILVLRIQRCSQSSSLLVLVEVRFPQNCVVLVSGCCCAALWVEDCSGLVSASCCTTSGLRYAIVVLAGAFWWVSQNDALVVLVEFYLLRSGRLLALLVEVVFLFVFEFLDCGGGASCVSVVGWFASLLAPYVLSHMVVWVACPVFSCVALSAYMVGAVPCVCVLLRADVVVVFLKLLGFGAGVAYSTLLGLRFLACGFWQALSFLPLGHFVLACALWLYHYPCGVAALPCLGSPIGVFLWLHSRRVSLSDHEDDLENATKEGNAIGKTRPIWATRLQPHRDGDLRRDLSFQVLSRRIVRSHPGRAGAGRRVHRTWPNLPRPSSLGISTPLSSLGTDLVPLPLQGQMIPIPNLVNSSRT</sequence>
<evidence type="ECO:0000256" key="1">
    <source>
        <dbReference type="SAM" id="Phobius"/>
    </source>
</evidence>
<proteinExistence type="predicted"/>
<keyword evidence="1" id="KW-0472">Membrane</keyword>
<accession>A0A843VF72</accession>
<feature type="transmembrane region" description="Helical" evidence="1">
    <location>
        <begin position="478"/>
        <end position="494"/>
    </location>
</feature>
<dbReference type="EMBL" id="NMUH01001777">
    <property type="protein sequence ID" value="MQL95281.1"/>
    <property type="molecule type" value="Genomic_DNA"/>
</dbReference>
<dbReference type="Proteomes" id="UP000652761">
    <property type="component" value="Unassembled WGS sequence"/>
</dbReference>
<name>A0A843VF72_COLES</name>
<comment type="caution">
    <text evidence="2">The sequence shown here is derived from an EMBL/GenBank/DDBJ whole genome shotgun (WGS) entry which is preliminary data.</text>
</comment>
<feature type="transmembrane region" description="Helical" evidence="1">
    <location>
        <begin position="311"/>
        <end position="327"/>
    </location>
</feature>
<evidence type="ECO:0000313" key="3">
    <source>
        <dbReference type="Proteomes" id="UP000652761"/>
    </source>
</evidence>
<reference evidence="2" key="1">
    <citation type="submission" date="2017-07" db="EMBL/GenBank/DDBJ databases">
        <title>Taro Niue Genome Assembly and Annotation.</title>
        <authorList>
            <person name="Atibalentja N."/>
            <person name="Keating K."/>
            <person name="Fields C.J."/>
        </authorList>
    </citation>
    <scope>NUCLEOTIDE SEQUENCE</scope>
    <source>
        <strain evidence="2">Niue_2</strain>
        <tissue evidence="2">Leaf</tissue>
    </source>
</reference>
<keyword evidence="3" id="KW-1185">Reference proteome</keyword>
<feature type="transmembrane region" description="Helical" evidence="1">
    <location>
        <begin position="365"/>
        <end position="386"/>
    </location>
</feature>
<keyword evidence="1" id="KW-0812">Transmembrane</keyword>
<feature type="transmembrane region" description="Helical" evidence="1">
    <location>
        <begin position="451"/>
        <end position="472"/>
    </location>
</feature>
<dbReference type="AlphaFoldDB" id="A0A843VF72"/>
<evidence type="ECO:0000313" key="2">
    <source>
        <dbReference type="EMBL" id="MQL95281.1"/>
    </source>
</evidence>
<feature type="transmembrane region" description="Helical" evidence="1">
    <location>
        <begin position="44"/>
        <end position="64"/>
    </location>
</feature>
<organism evidence="2 3">
    <name type="scientific">Colocasia esculenta</name>
    <name type="common">Wild taro</name>
    <name type="synonym">Arum esculentum</name>
    <dbReference type="NCBI Taxonomy" id="4460"/>
    <lineage>
        <taxon>Eukaryota</taxon>
        <taxon>Viridiplantae</taxon>
        <taxon>Streptophyta</taxon>
        <taxon>Embryophyta</taxon>
        <taxon>Tracheophyta</taxon>
        <taxon>Spermatophyta</taxon>
        <taxon>Magnoliopsida</taxon>
        <taxon>Liliopsida</taxon>
        <taxon>Araceae</taxon>
        <taxon>Aroideae</taxon>
        <taxon>Colocasieae</taxon>
        <taxon>Colocasia</taxon>
    </lineage>
</organism>
<protein>
    <submittedName>
        <fullName evidence="2">Uncharacterized protein</fullName>
    </submittedName>
</protein>
<feature type="transmembrane region" description="Helical" evidence="1">
    <location>
        <begin position="393"/>
        <end position="419"/>
    </location>
</feature>